<dbReference type="STRING" id="2656787.A0A370TZT8"/>
<dbReference type="InterPro" id="IPR000834">
    <property type="entry name" value="Peptidase_M14"/>
</dbReference>
<evidence type="ECO:0000256" key="8">
    <source>
        <dbReference type="ARBA" id="ARBA00022801"/>
    </source>
</evidence>
<evidence type="ECO:0000256" key="12">
    <source>
        <dbReference type="ARBA" id="ARBA00023145"/>
    </source>
</evidence>
<dbReference type="CDD" id="cd03860">
    <property type="entry name" value="M14_CP_A-B_like"/>
    <property type="match status" value="1"/>
</dbReference>
<evidence type="ECO:0000256" key="15">
    <source>
        <dbReference type="SAM" id="SignalP"/>
    </source>
</evidence>
<evidence type="ECO:0000313" key="18">
    <source>
        <dbReference type="Proteomes" id="UP000254866"/>
    </source>
</evidence>
<keyword evidence="12" id="KW-0865">Zymogen</keyword>
<dbReference type="InterPro" id="IPR003146">
    <property type="entry name" value="M14A_act_pep"/>
</dbReference>
<dbReference type="PROSITE" id="PS00132">
    <property type="entry name" value="CARBOXYPEPT_ZN_1"/>
    <property type="match status" value="1"/>
</dbReference>
<dbReference type="SMART" id="SM00631">
    <property type="entry name" value="Zn_pept"/>
    <property type="match status" value="1"/>
</dbReference>
<dbReference type="Proteomes" id="UP000254866">
    <property type="component" value="Unassembled WGS sequence"/>
</dbReference>
<dbReference type="FunFam" id="3.40.630.10:FF:000084">
    <property type="entry name" value="Carboxypeptidase B2"/>
    <property type="match status" value="1"/>
</dbReference>
<dbReference type="SUPFAM" id="SSF54897">
    <property type="entry name" value="Protease propeptides/inhibitors"/>
    <property type="match status" value="1"/>
</dbReference>
<evidence type="ECO:0000313" key="17">
    <source>
        <dbReference type="EMBL" id="RDL41049.1"/>
    </source>
</evidence>
<keyword evidence="6" id="KW-0479">Metal-binding</keyword>
<dbReference type="PRINTS" id="PR00765">
    <property type="entry name" value="CRBOXYPTASEA"/>
</dbReference>
<name>A0A370TZT8_9HELO</name>
<dbReference type="GO" id="GO:0006508">
    <property type="term" value="P:proteolysis"/>
    <property type="evidence" value="ECO:0007669"/>
    <property type="project" value="UniProtKB-KW"/>
</dbReference>
<keyword evidence="5" id="KW-0645">Protease</keyword>
<evidence type="ECO:0000256" key="4">
    <source>
        <dbReference type="ARBA" id="ARBA00022645"/>
    </source>
</evidence>
<dbReference type="Pfam" id="PF02244">
    <property type="entry name" value="Propep_M14"/>
    <property type="match status" value="1"/>
</dbReference>
<dbReference type="OrthoDB" id="3626597at2759"/>
<keyword evidence="13" id="KW-1015">Disulfide bond</keyword>
<evidence type="ECO:0000256" key="10">
    <source>
        <dbReference type="ARBA" id="ARBA00023026"/>
    </source>
</evidence>
<feature type="active site" description="Proton donor/acceptor" evidence="14">
    <location>
        <position position="374"/>
    </location>
</feature>
<dbReference type="PROSITE" id="PS52035">
    <property type="entry name" value="PEPTIDASE_M14"/>
    <property type="match status" value="1"/>
</dbReference>
<comment type="cofactor">
    <cofactor evidence="1">
        <name>Zn(2+)</name>
        <dbReference type="ChEBI" id="CHEBI:29105"/>
    </cofactor>
</comment>
<keyword evidence="9" id="KW-0862">Zinc</keyword>
<accession>A0A370TZT8</accession>
<reference evidence="17 18" key="1">
    <citation type="journal article" date="2018" name="IMA Fungus">
        <title>IMA Genome-F 9: Draft genome sequence of Annulohypoxylon stygium, Aspergillus mulundensis, Berkeleyomyces basicola (syn. Thielaviopsis basicola), Ceratocystis smalleyi, two Cercospora beticola strains, Coleophoma cylindrospora, Fusarium fracticaudum, Phialophora cf. hyalina, and Morchella septimelata.</title>
        <authorList>
            <person name="Wingfield B.D."/>
            <person name="Bills G.F."/>
            <person name="Dong Y."/>
            <person name="Huang W."/>
            <person name="Nel W.J."/>
            <person name="Swalarsk-Parry B.S."/>
            <person name="Vaghefi N."/>
            <person name="Wilken P.M."/>
            <person name="An Z."/>
            <person name="de Beer Z.W."/>
            <person name="De Vos L."/>
            <person name="Chen L."/>
            <person name="Duong T.A."/>
            <person name="Gao Y."/>
            <person name="Hammerbacher A."/>
            <person name="Kikkert J.R."/>
            <person name="Li Y."/>
            <person name="Li H."/>
            <person name="Li K."/>
            <person name="Li Q."/>
            <person name="Liu X."/>
            <person name="Ma X."/>
            <person name="Naidoo K."/>
            <person name="Pethybridge S.J."/>
            <person name="Sun J."/>
            <person name="Steenkamp E.T."/>
            <person name="van der Nest M.A."/>
            <person name="van Wyk S."/>
            <person name="Wingfield M.J."/>
            <person name="Xiong C."/>
            <person name="Yue Q."/>
            <person name="Zhang X."/>
        </authorList>
    </citation>
    <scope>NUCLEOTIDE SEQUENCE [LARGE SCALE GENOMIC DNA]</scope>
    <source>
        <strain evidence="17 18">BP 5553</strain>
    </source>
</reference>
<evidence type="ECO:0000256" key="9">
    <source>
        <dbReference type="ARBA" id="ARBA00022833"/>
    </source>
</evidence>
<dbReference type="Gene3D" id="3.40.630.10">
    <property type="entry name" value="Zn peptidases"/>
    <property type="match status" value="1"/>
</dbReference>
<gene>
    <name evidence="17" type="ORF">BP5553_01028</name>
</gene>
<keyword evidence="11" id="KW-0482">Metalloprotease</keyword>
<keyword evidence="18" id="KW-1185">Reference proteome</keyword>
<evidence type="ECO:0000256" key="3">
    <source>
        <dbReference type="ARBA" id="ARBA00005988"/>
    </source>
</evidence>
<dbReference type="InterPro" id="IPR036990">
    <property type="entry name" value="M14A-like_propep"/>
</dbReference>
<keyword evidence="7 15" id="KW-0732">Signal</keyword>
<keyword evidence="10" id="KW-0843">Virulence</keyword>
<keyword evidence="4" id="KW-0121">Carboxypeptidase</keyword>
<comment type="similarity">
    <text evidence="3 14">Belongs to the peptidase M14 family.</text>
</comment>
<dbReference type="Pfam" id="PF00246">
    <property type="entry name" value="Peptidase_M14"/>
    <property type="match status" value="1"/>
</dbReference>
<sequence length="408" mass="45004">MRSQVLPLVLALKAVTGVAAQVNYDGAKAFRIPTGQDITQIKAVIDKLELPVWKGAAYGVPNPNGKVDLVVPADKLAEFEGLSDGMNVEVLHTDLGASISEENGVQQYAAGKLNIDYYKAYHPYVDHIQYLNDLHALYPNNSEIVVPGESVNGNPITGIHFYGNGGPGKPAVVIHGTVHAREWITTMTVEYLAYNLLSNYTTNAEIKGFVDKFDFFIFPVVNPDGFIYTQTKDRLWRKNRQNSTESTCVGRDINRNWPYKWDTPGGEVAGDAPENLILRKHIDTLAAKQGVHLYIDVHSYSQLFMTPYGYSCSALPTNNDHLQSLAKGTVNAIGAVYGTKYQYGPICTTIYQATGSSVDYVNDVTKATYAFTIELPDTGGHGFILPPSMILPTSLETYQGFRYLFQNI</sequence>
<protein>
    <submittedName>
        <fullName evidence="17">Zn-dependent exopeptidase</fullName>
    </submittedName>
</protein>
<dbReference type="SUPFAM" id="SSF53187">
    <property type="entry name" value="Zn-dependent exopeptidases"/>
    <property type="match status" value="1"/>
</dbReference>
<evidence type="ECO:0000256" key="11">
    <source>
        <dbReference type="ARBA" id="ARBA00023049"/>
    </source>
</evidence>
<feature type="domain" description="Peptidase M14" evidence="16">
    <location>
        <begin position="120"/>
        <end position="408"/>
    </location>
</feature>
<organism evidence="17 18">
    <name type="scientific">Venustampulla echinocandica</name>
    <dbReference type="NCBI Taxonomy" id="2656787"/>
    <lineage>
        <taxon>Eukaryota</taxon>
        <taxon>Fungi</taxon>
        <taxon>Dikarya</taxon>
        <taxon>Ascomycota</taxon>
        <taxon>Pezizomycotina</taxon>
        <taxon>Leotiomycetes</taxon>
        <taxon>Helotiales</taxon>
        <taxon>Pleuroascaceae</taxon>
        <taxon>Venustampulla</taxon>
    </lineage>
</organism>
<evidence type="ECO:0000259" key="16">
    <source>
        <dbReference type="PROSITE" id="PS52035"/>
    </source>
</evidence>
<feature type="signal peptide" evidence="15">
    <location>
        <begin position="1"/>
        <end position="20"/>
    </location>
</feature>
<comment type="caution">
    <text evidence="17">The sequence shown here is derived from an EMBL/GenBank/DDBJ whole genome shotgun (WGS) entry which is preliminary data.</text>
</comment>
<dbReference type="RefSeq" id="XP_031873705.1">
    <property type="nucleotide sequence ID" value="XM_032009651.1"/>
</dbReference>
<evidence type="ECO:0000256" key="14">
    <source>
        <dbReference type="PROSITE-ProRule" id="PRU01379"/>
    </source>
</evidence>
<dbReference type="PANTHER" id="PTHR11705">
    <property type="entry name" value="PROTEASE FAMILY M14 CARBOXYPEPTIDASE A,B"/>
    <property type="match status" value="1"/>
</dbReference>
<evidence type="ECO:0000256" key="1">
    <source>
        <dbReference type="ARBA" id="ARBA00001947"/>
    </source>
</evidence>
<dbReference type="GeneID" id="43593877"/>
<evidence type="ECO:0000256" key="6">
    <source>
        <dbReference type="ARBA" id="ARBA00022723"/>
    </source>
</evidence>
<proteinExistence type="inferred from homology"/>
<dbReference type="InterPro" id="IPR057246">
    <property type="entry name" value="CARBOXYPEPT_ZN_1"/>
</dbReference>
<dbReference type="EMBL" id="NPIC01000001">
    <property type="protein sequence ID" value="RDL41049.1"/>
    <property type="molecule type" value="Genomic_DNA"/>
</dbReference>
<evidence type="ECO:0000256" key="7">
    <source>
        <dbReference type="ARBA" id="ARBA00022729"/>
    </source>
</evidence>
<comment type="function">
    <text evidence="2">Extracellular metalloprotease that contributes to pathogenicity.</text>
</comment>
<evidence type="ECO:0000256" key="5">
    <source>
        <dbReference type="ARBA" id="ARBA00022670"/>
    </source>
</evidence>
<dbReference type="GO" id="GO:0004181">
    <property type="term" value="F:metallocarboxypeptidase activity"/>
    <property type="evidence" value="ECO:0007669"/>
    <property type="project" value="InterPro"/>
</dbReference>
<dbReference type="PANTHER" id="PTHR11705:SF143">
    <property type="entry name" value="SLL0236 PROTEIN"/>
    <property type="match status" value="1"/>
</dbReference>
<dbReference type="AlphaFoldDB" id="A0A370TZT8"/>
<dbReference type="Gene3D" id="3.30.70.340">
    <property type="entry name" value="Metallocarboxypeptidase-like"/>
    <property type="match status" value="1"/>
</dbReference>
<feature type="chain" id="PRO_5016705834" evidence="15">
    <location>
        <begin position="21"/>
        <end position="408"/>
    </location>
</feature>
<keyword evidence="8" id="KW-0378">Hydrolase</keyword>
<dbReference type="GO" id="GO:0008270">
    <property type="term" value="F:zinc ion binding"/>
    <property type="evidence" value="ECO:0007669"/>
    <property type="project" value="InterPro"/>
</dbReference>
<evidence type="ECO:0000256" key="2">
    <source>
        <dbReference type="ARBA" id="ARBA00003091"/>
    </source>
</evidence>
<evidence type="ECO:0000256" key="13">
    <source>
        <dbReference type="ARBA" id="ARBA00023157"/>
    </source>
</evidence>